<comment type="similarity">
    <text evidence="3">Belongs to the KhpA RNA-binding protein family.</text>
</comment>
<name>A0AAT9LHL0_9FIRM</name>
<dbReference type="SUPFAM" id="SSF54814">
    <property type="entry name" value="Prokaryotic type KH domain (KH-domain type II)"/>
    <property type="match status" value="1"/>
</dbReference>
<dbReference type="PANTHER" id="PTHR34654:SF1">
    <property type="entry name" value="RNA-BINDING PROTEIN KHPA"/>
    <property type="match status" value="1"/>
</dbReference>
<dbReference type="Gene3D" id="3.30.300.20">
    <property type="match status" value="1"/>
</dbReference>
<dbReference type="KEGG" id="fcz:IMF26_10210"/>
<dbReference type="PANTHER" id="PTHR34654">
    <property type="entry name" value="UPF0109 PROTEIN SCO5592"/>
    <property type="match status" value="1"/>
</dbReference>
<keyword evidence="3" id="KW-0961">Cell wall biogenesis/degradation</keyword>
<evidence type="ECO:0000256" key="3">
    <source>
        <dbReference type="HAMAP-Rule" id="MF_00088"/>
    </source>
</evidence>
<dbReference type="EMBL" id="CP062796">
    <property type="protein sequence ID" value="QUL99712.1"/>
    <property type="molecule type" value="Genomic_DNA"/>
</dbReference>
<dbReference type="GO" id="GO:0009252">
    <property type="term" value="P:peptidoglycan biosynthetic process"/>
    <property type="evidence" value="ECO:0007669"/>
    <property type="project" value="UniProtKB-UniRule"/>
</dbReference>
<dbReference type="PROSITE" id="PS50084">
    <property type="entry name" value="KH_TYPE_1"/>
    <property type="match status" value="1"/>
</dbReference>
<dbReference type="CDD" id="cd22533">
    <property type="entry name" value="KH-II_YlqC-like"/>
    <property type="match status" value="1"/>
</dbReference>
<dbReference type="NCBIfam" id="NF001748">
    <property type="entry name" value="PRK00468.1"/>
    <property type="match status" value="1"/>
</dbReference>
<comment type="function">
    <text evidence="3">A probable RNA chaperone. Forms a complex with KhpB which binds to cellular RNA and controls its expression. Plays a role in peptidoglycan (PG) homeostasis and cell length regulation.</text>
</comment>
<keyword evidence="2 3" id="KW-0694">RNA-binding</keyword>
<protein>
    <recommendedName>
        <fullName evidence="3">RNA-binding protein KhpA</fullName>
    </recommendedName>
    <alternativeName>
        <fullName evidence="3">KH-domain protein A</fullName>
    </alternativeName>
</protein>
<dbReference type="HAMAP" id="MF_00088">
    <property type="entry name" value="KhpA"/>
    <property type="match status" value="1"/>
</dbReference>
<dbReference type="Pfam" id="PF13083">
    <property type="entry name" value="KH_KhpA-B"/>
    <property type="match status" value="1"/>
</dbReference>
<organism evidence="4">
    <name type="scientific">Candidatus Fermentithermobacillus carboniphilus</name>
    <dbReference type="NCBI Taxonomy" id="3085328"/>
    <lineage>
        <taxon>Bacteria</taxon>
        <taxon>Bacillati</taxon>
        <taxon>Bacillota</taxon>
        <taxon>Candidatus Fermentithermobacillia</taxon>
        <taxon>Candidatus Fermentithermobacillales</taxon>
        <taxon>Candidatus Fermentithermobacillaceae</taxon>
        <taxon>Candidatus Fermentithermobacillus</taxon>
    </lineage>
</organism>
<dbReference type="GO" id="GO:0003723">
    <property type="term" value="F:RNA binding"/>
    <property type="evidence" value="ECO:0007669"/>
    <property type="project" value="UniProtKB-UniRule"/>
</dbReference>
<keyword evidence="3" id="KW-0133">Cell shape</keyword>
<dbReference type="GO" id="GO:0005737">
    <property type="term" value="C:cytoplasm"/>
    <property type="evidence" value="ECO:0007669"/>
    <property type="project" value="UniProtKB-SubCell"/>
</dbReference>
<dbReference type="InterPro" id="IPR009019">
    <property type="entry name" value="KH_sf_prok-type"/>
</dbReference>
<keyword evidence="3" id="KW-0143">Chaperone</keyword>
<evidence type="ECO:0000313" key="4">
    <source>
        <dbReference type="EMBL" id="QUL99712.1"/>
    </source>
</evidence>
<evidence type="ECO:0000256" key="1">
    <source>
        <dbReference type="ARBA" id="ARBA00022490"/>
    </source>
</evidence>
<dbReference type="AlphaFoldDB" id="A0AAT9LHL0"/>
<dbReference type="InterPro" id="IPR015946">
    <property type="entry name" value="KH_dom-like_a/b"/>
</dbReference>
<accession>A0AAT9LHL0</accession>
<keyword evidence="1 3" id="KW-0963">Cytoplasm</keyword>
<dbReference type="InterPro" id="IPR020627">
    <property type="entry name" value="KhpA"/>
</dbReference>
<comment type="subcellular location">
    <subcellularLocation>
        <location evidence="3">Cytoplasm</location>
    </subcellularLocation>
</comment>
<comment type="subunit">
    <text evidence="3">Forms a complex with KhpB.</text>
</comment>
<dbReference type="GO" id="GO:0008360">
    <property type="term" value="P:regulation of cell shape"/>
    <property type="evidence" value="ECO:0007669"/>
    <property type="project" value="UniProtKB-KW"/>
</dbReference>
<evidence type="ECO:0000256" key="2">
    <source>
        <dbReference type="ARBA" id="ARBA00022884"/>
    </source>
</evidence>
<dbReference type="GO" id="GO:0071555">
    <property type="term" value="P:cell wall organization"/>
    <property type="evidence" value="ECO:0007669"/>
    <property type="project" value="UniProtKB-KW"/>
</dbReference>
<gene>
    <name evidence="3" type="primary">khpA</name>
    <name evidence="4" type="ORF">IMF26_10210</name>
</gene>
<proteinExistence type="inferred from homology"/>
<reference evidence="4" key="1">
    <citation type="submission" date="2020-10" db="EMBL/GenBank/DDBJ databases">
        <authorList>
            <person name="Kadnikov V."/>
            <person name="Beletsky A.V."/>
            <person name="Mardanov A.V."/>
            <person name="Karnachuk O.V."/>
            <person name="Ravin N.V."/>
        </authorList>
    </citation>
    <scope>NUCLEOTIDE SEQUENCE</scope>
    <source>
        <strain evidence="4">Bu02</strain>
    </source>
</reference>
<reference evidence="4" key="2">
    <citation type="journal article" date="2023" name="Biology">
        <title>Prokaryotic Life Associated with Coal-Fire Gas Vents Revealed by Metagenomics.</title>
        <authorList>
            <person name="Kadnikov V.V."/>
            <person name="Mardanov A.V."/>
            <person name="Beletsky A.V."/>
            <person name="Karnachuk O.V."/>
            <person name="Ravin N.V."/>
        </authorList>
    </citation>
    <scope>NUCLEOTIDE SEQUENCE</scope>
    <source>
        <strain evidence="4">Bu02</strain>
    </source>
</reference>
<sequence length="76" mass="8356">MRDLVMFIAKSIVDNPDKVEVNEVEGERAVVFELRVAPEDMGKVIGKKGRVIHAIRALVQAAAAKEGKRATVEILE</sequence>